<dbReference type="EMBL" id="CAUYUJ010014871">
    <property type="protein sequence ID" value="CAK0847090.1"/>
    <property type="molecule type" value="Genomic_DNA"/>
</dbReference>
<feature type="compositionally biased region" description="Basic residues" evidence="1">
    <location>
        <begin position="57"/>
        <end position="68"/>
    </location>
</feature>
<protein>
    <submittedName>
        <fullName evidence="2">Uncharacterized protein</fullName>
    </submittedName>
</protein>
<gene>
    <name evidence="2" type="ORF">PCOR1329_LOCUS40404</name>
</gene>
<feature type="compositionally biased region" description="Low complexity" evidence="1">
    <location>
        <begin position="126"/>
        <end position="140"/>
    </location>
</feature>
<comment type="caution">
    <text evidence="2">The sequence shown here is derived from an EMBL/GenBank/DDBJ whole genome shotgun (WGS) entry which is preliminary data.</text>
</comment>
<dbReference type="Proteomes" id="UP001189429">
    <property type="component" value="Unassembled WGS sequence"/>
</dbReference>
<feature type="region of interest" description="Disordered" evidence="1">
    <location>
        <begin position="120"/>
        <end position="140"/>
    </location>
</feature>
<evidence type="ECO:0000313" key="2">
    <source>
        <dbReference type="EMBL" id="CAK0847090.1"/>
    </source>
</evidence>
<reference evidence="2" key="1">
    <citation type="submission" date="2023-10" db="EMBL/GenBank/DDBJ databases">
        <authorList>
            <person name="Chen Y."/>
            <person name="Shah S."/>
            <person name="Dougan E. K."/>
            <person name="Thang M."/>
            <person name="Chan C."/>
        </authorList>
    </citation>
    <scope>NUCLEOTIDE SEQUENCE [LARGE SCALE GENOMIC DNA]</scope>
</reference>
<feature type="compositionally biased region" description="Basic and acidic residues" evidence="1">
    <location>
        <begin position="259"/>
        <end position="270"/>
    </location>
</feature>
<evidence type="ECO:0000313" key="3">
    <source>
        <dbReference type="Proteomes" id="UP001189429"/>
    </source>
</evidence>
<evidence type="ECO:0000256" key="1">
    <source>
        <dbReference type="SAM" id="MobiDB-lite"/>
    </source>
</evidence>
<name>A0ABN9TM35_9DINO</name>
<proteinExistence type="predicted"/>
<feature type="region of interest" description="Disordered" evidence="1">
    <location>
        <begin position="1"/>
        <end position="92"/>
    </location>
</feature>
<feature type="region of interest" description="Disordered" evidence="1">
    <location>
        <begin position="153"/>
        <end position="290"/>
    </location>
</feature>
<feature type="compositionally biased region" description="Polar residues" evidence="1">
    <location>
        <begin position="180"/>
        <end position="193"/>
    </location>
</feature>
<organism evidence="2 3">
    <name type="scientific">Prorocentrum cordatum</name>
    <dbReference type="NCBI Taxonomy" id="2364126"/>
    <lineage>
        <taxon>Eukaryota</taxon>
        <taxon>Sar</taxon>
        <taxon>Alveolata</taxon>
        <taxon>Dinophyceae</taxon>
        <taxon>Prorocentrales</taxon>
        <taxon>Prorocentraceae</taxon>
        <taxon>Prorocentrum</taxon>
    </lineage>
</organism>
<keyword evidence="3" id="KW-1185">Reference proteome</keyword>
<accession>A0ABN9TM35</accession>
<sequence>MRDGADAPALARQRPPASPVDSEPPGHASPALGFKVPLLEASPPPQSRWLAGGAARRGGKTSPRHGRRVLQAPRWSGSAGADGQVAPAATPLPSSQQQYVGAVVWSLPKEAPLLPAWAADDSEKPQQYSQQRALMQQQLQQANAERVRAWAGRLKVDARPEDPGLPPLTPRTEATEEKQASQLQGEGSVSARSLQAPDGPRPRRGRGAGRGEVAAVPADRGAEPAAAQRAGRPVRRGLPAAGEAANGAGRPSCMCGEGEVEHWGGERHGACPENIFGPPPSDWRPPADRP</sequence>